<dbReference type="RefSeq" id="WP_239657150.1">
    <property type="nucleotide sequence ID" value="NZ_CAJMWM010000001.1"/>
</dbReference>
<protein>
    <recommendedName>
        <fullName evidence="2">PE family protein</fullName>
    </recommendedName>
</protein>
<dbReference type="AlphaFoldDB" id="A0A653F2Y5"/>
<gene>
    <name evidence="1" type="ORF">BIN_B_05124</name>
</gene>
<dbReference type="EMBL" id="LR589164">
    <property type="protein sequence ID" value="VTP03531.1"/>
    <property type="molecule type" value="Genomic_DNA"/>
</dbReference>
<proteinExistence type="predicted"/>
<reference evidence="1" key="1">
    <citation type="submission" date="2019-05" db="EMBL/GenBank/DDBJ databases">
        <authorList>
            <person name="Naeem R."/>
            <person name="Antony C."/>
            <person name="Guan Q."/>
        </authorList>
    </citation>
    <scope>NUCLEOTIDE SEQUENCE</scope>
    <source>
        <strain evidence="1">2</strain>
    </source>
</reference>
<sequence>MAAQPMTFPAFTPPQPADVWAKLAALPSPEKVVNTAATIISTDYAVLLPAADTTLAFATTMPLYDSQLFLEQLVQGNLINAIGYPIAADVGLATIAGIVQFLVISKAISQNISDIRSLIP</sequence>
<evidence type="ECO:0008006" key="2">
    <source>
        <dbReference type="Google" id="ProtNLM"/>
    </source>
</evidence>
<name>A0A653F2Y5_9MYCO</name>
<organism evidence="1">
    <name type="scientific">Mycobacterium riyadhense</name>
    <dbReference type="NCBI Taxonomy" id="486698"/>
    <lineage>
        <taxon>Bacteria</taxon>
        <taxon>Bacillati</taxon>
        <taxon>Actinomycetota</taxon>
        <taxon>Actinomycetes</taxon>
        <taxon>Mycobacteriales</taxon>
        <taxon>Mycobacteriaceae</taxon>
        <taxon>Mycobacterium</taxon>
    </lineage>
</organism>
<accession>A0A653F2Y5</accession>
<evidence type="ECO:0000313" key="1">
    <source>
        <dbReference type="EMBL" id="VTP03531.1"/>
    </source>
</evidence>